<name>A0A5J5EZF1_9PEZI</name>
<keyword evidence="3" id="KW-1185">Reference proteome</keyword>
<dbReference type="Pfam" id="PF13468">
    <property type="entry name" value="Glyoxalase_3"/>
    <property type="match status" value="1"/>
</dbReference>
<dbReference type="EMBL" id="VXIS01000070">
    <property type="protein sequence ID" value="KAA8908229.1"/>
    <property type="molecule type" value="Genomic_DNA"/>
</dbReference>
<sequence>MAPAQIDHVVILLPYKDLINPPAWITENFALTPGGRHSDGRTENKLIVFKDGTYLELIAFINDNPSLRRDHPWGKKHYGFIDFALTTPRELDYAGLRGRINQKSGRLAIDYAYPVDGGRQRPDGVEVKWKVTFPVNQATASPHPSAPVNRRGEIPFWCNDITPRNVRVDTTEENTTHPSGALGIAQFTVLVPKSKVDRYVDLYSSIMDTQPVRVFGTTRLPLDTPIQHPGLVKPWVFVEDPTSEEEKKRVAERGPGIVEIALRVGTEGSVGVARAPISEQGIWIHFLK</sequence>
<dbReference type="PANTHER" id="PTHR40265">
    <property type="entry name" value="BLL2707 PROTEIN"/>
    <property type="match status" value="1"/>
</dbReference>
<comment type="caution">
    <text evidence="2">The sequence shown here is derived from an EMBL/GenBank/DDBJ whole genome shotgun (WGS) entry which is preliminary data.</text>
</comment>
<dbReference type="Proteomes" id="UP000326924">
    <property type="component" value="Unassembled WGS sequence"/>
</dbReference>
<organism evidence="2 3">
    <name type="scientific">Sphaerosporella brunnea</name>
    <dbReference type="NCBI Taxonomy" id="1250544"/>
    <lineage>
        <taxon>Eukaryota</taxon>
        <taxon>Fungi</taxon>
        <taxon>Dikarya</taxon>
        <taxon>Ascomycota</taxon>
        <taxon>Pezizomycotina</taxon>
        <taxon>Pezizomycetes</taxon>
        <taxon>Pezizales</taxon>
        <taxon>Pyronemataceae</taxon>
        <taxon>Sphaerosporella</taxon>
    </lineage>
</organism>
<gene>
    <name evidence="2" type="ORF">FN846DRAFT_681113</name>
</gene>
<evidence type="ECO:0000259" key="1">
    <source>
        <dbReference type="Pfam" id="PF13468"/>
    </source>
</evidence>
<evidence type="ECO:0000313" key="2">
    <source>
        <dbReference type="EMBL" id="KAA8908229.1"/>
    </source>
</evidence>
<protein>
    <submittedName>
        <fullName evidence="2">Glyoxalase-like domain-containing protein</fullName>
    </submittedName>
</protein>
<dbReference type="OrthoDB" id="408973at2759"/>
<dbReference type="PANTHER" id="PTHR40265:SF1">
    <property type="entry name" value="GLYOXALASE-LIKE DOMAIN-CONTAINING PROTEIN"/>
    <property type="match status" value="1"/>
</dbReference>
<dbReference type="AlphaFoldDB" id="A0A5J5EZF1"/>
<reference evidence="2 3" key="1">
    <citation type="submission" date="2019-09" db="EMBL/GenBank/DDBJ databases">
        <title>Draft genome of the ectomycorrhizal ascomycete Sphaerosporella brunnea.</title>
        <authorList>
            <consortium name="DOE Joint Genome Institute"/>
            <person name="Benucci G.M."/>
            <person name="Marozzi G."/>
            <person name="Antonielli L."/>
            <person name="Sanchez S."/>
            <person name="Marco P."/>
            <person name="Wang X."/>
            <person name="Falini L.B."/>
            <person name="Barry K."/>
            <person name="Haridas S."/>
            <person name="Lipzen A."/>
            <person name="Labutti K."/>
            <person name="Grigoriev I.V."/>
            <person name="Murat C."/>
            <person name="Martin F."/>
            <person name="Albertini E."/>
            <person name="Donnini D."/>
            <person name="Bonito G."/>
        </authorList>
    </citation>
    <scope>NUCLEOTIDE SEQUENCE [LARGE SCALE GENOMIC DNA]</scope>
    <source>
        <strain evidence="2 3">Sb_GMNB300</strain>
    </source>
</reference>
<accession>A0A5J5EZF1</accession>
<proteinExistence type="predicted"/>
<dbReference type="InterPro" id="IPR025870">
    <property type="entry name" value="Glyoxalase-like_dom"/>
</dbReference>
<evidence type="ECO:0000313" key="3">
    <source>
        <dbReference type="Proteomes" id="UP000326924"/>
    </source>
</evidence>
<feature type="domain" description="Glyoxalase-like" evidence="1">
    <location>
        <begin position="6"/>
        <end position="194"/>
    </location>
</feature>
<dbReference type="InterPro" id="IPR029068">
    <property type="entry name" value="Glyas_Bleomycin-R_OHBP_Dase"/>
</dbReference>
<dbReference type="InParanoid" id="A0A5J5EZF1"/>
<dbReference type="Gene3D" id="3.10.180.10">
    <property type="entry name" value="2,3-Dihydroxybiphenyl 1,2-Dioxygenase, domain 1"/>
    <property type="match status" value="1"/>
</dbReference>